<gene>
    <name evidence="2" type="ORF">PtA15_1A1015</name>
</gene>
<dbReference type="EMBL" id="CP110421">
    <property type="protein sequence ID" value="WAQ81673.1"/>
    <property type="molecule type" value="Genomic_DNA"/>
</dbReference>
<protein>
    <submittedName>
        <fullName evidence="2">Uncharacterized protein</fullName>
    </submittedName>
</protein>
<reference evidence="2" key="1">
    <citation type="submission" date="2022-10" db="EMBL/GenBank/DDBJ databases">
        <title>Puccinia triticina Genome sequencing and assembly.</title>
        <authorList>
            <person name="Li C."/>
        </authorList>
    </citation>
    <scope>NUCLEOTIDE SEQUENCE</scope>
    <source>
        <strain evidence="2">Pt15</strain>
    </source>
</reference>
<dbReference type="GeneID" id="77805972"/>
<keyword evidence="3" id="KW-1185">Reference proteome</keyword>
<dbReference type="RefSeq" id="XP_053017228.1">
    <property type="nucleotide sequence ID" value="XM_053165076.1"/>
</dbReference>
<evidence type="ECO:0000313" key="2">
    <source>
        <dbReference type="EMBL" id="WAQ81673.1"/>
    </source>
</evidence>
<accession>A0ABY7CBB5</accession>
<proteinExistence type="predicted"/>
<sequence>MVLSKSEVVEPTQESRGRRPAESRGFFRLKWHLRQVGHRPDECLQHGFIDLRGHQPGRMCLGHPLAIADREPCPVLFVLPRKASLPRYSVMDGLQESLHS</sequence>
<feature type="region of interest" description="Disordered" evidence="1">
    <location>
        <begin position="1"/>
        <end position="21"/>
    </location>
</feature>
<evidence type="ECO:0000256" key="1">
    <source>
        <dbReference type="SAM" id="MobiDB-lite"/>
    </source>
</evidence>
<organism evidence="2 3">
    <name type="scientific">Puccinia triticina</name>
    <dbReference type="NCBI Taxonomy" id="208348"/>
    <lineage>
        <taxon>Eukaryota</taxon>
        <taxon>Fungi</taxon>
        <taxon>Dikarya</taxon>
        <taxon>Basidiomycota</taxon>
        <taxon>Pucciniomycotina</taxon>
        <taxon>Pucciniomycetes</taxon>
        <taxon>Pucciniales</taxon>
        <taxon>Pucciniaceae</taxon>
        <taxon>Puccinia</taxon>
    </lineage>
</organism>
<dbReference type="Proteomes" id="UP001164743">
    <property type="component" value="Chromosome 1A"/>
</dbReference>
<name>A0ABY7CBB5_9BASI</name>
<evidence type="ECO:0000313" key="3">
    <source>
        <dbReference type="Proteomes" id="UP001164743"/>
    </source>
</evidence>